<keyword evidence="9" id="KW-1133">Transmembrane helix</keyword>
<dbReference type="CDD" id="cd16917">
    <property type="entry name" value="HATPase_UhpB-NarQ-NarX-like"/>
    <property type="match status" value="1"/>
</dbReference>
<dbReference type="InterPro" id="IPR003594">
    <property type="entry name" value="HATPase_dom"/>
</dbReference>
<comment type="catalytic activity">
    <reaction evidence="1">
        <text>ATP + protein L-histidine = ADP + protein N-phospho-L-histidine.</text>
        <dbReference type="EC" id="2.7.13.3"/>
    </reaction>
</comment>
<keyword evidence="9" id="KW-0472">Membrane</keyword>
<dbReference type="EMBL" id="BONZ01000101">
    <property type="protein sequence ID" value="GIH20578.1"/>
    <property type="molecule type" value="Genomic_DNA"/>
</dbReference>
<protein>
    <recommendedName>
        <fullName evidence="2">histidine kinase</fullName>
        <ecNumber evidence="2">2.7.13.3</ecNumber>
    </recommendedName>
</protein>
<evidence type="ECO:0000256" key="9">
    <source>
        <dbReference type="SAM" id="Phobius"/>
    </source>
</evidence>
<dbReference type="AlphaFoldDB" id="A0A8J3VWB6"/>
<dbReference type="PANTHER" id="PTHR24421:SF10">
    <property type="entry name" value="NITRATE_NITRITE SENSOR PROTEIN NARQ"/>
    <property type="match status" value="1"/>
</dbReference>
<dbReference type="Pfam" id="PF02518">
    <property type="entry name" value="HATPase_c"/>
    <property type="match status" value="1"/>
</dbReference>
<evidence type="ECO:0000256" key="2">
    <source>
        <dbReference type="ARBA" id="ARBA00012438"/>
    </source>
</evidence>
<evidence type="ECO:0000256" key="8">
    <source>
        <dbReference type="ARBA" id="ARBA00023012"/>
    </source>
</evidence>
<dbReference type="Gene3D" id="1.20.5.1930">
    <property type="match status" value="1"/>
</dbReference>
<dbReference type="GO" id="GO:0046983">
    <property type="term" value="F:protein dimerization activity"/>
    <property type="evidence" value="ECO:0007669"/>
    <property type="project" value="InterPro"/>
</dbReference>
<keyword evidence="6 11" id="KW-0418">Kinase</keyword>
<dbReference type="InterPro" id="IPR036890">
    <property type="entry name" value="HATPase_C_sf"/>
</dbReference>
<organism evidence="11 12">
    <name type="scientific">Rugosimonospora africana</name>
    <dbReference type="NCBI Taxonomy" id="556532"/>
    <lineage>
        <taxon>Bacteria</taxon>
        <taxon>Bacillati</taxon>
        <taxon>Actinomycetota</taxon>
        <taxon>Actinomycetes</taxon>
        <taxon>Micromonosporales</taxon>
        <taxon>Micromonosporaceae</taxon>
        <taxon>Rugosimonospora</taxon>
    </lineage>
</organism>
<keyword evidence="5" id="KW-0547">Nucleotide-binding</keyword>
<keyword evidence="9" id="KW-0812">Transmembrane</keyword>
<feature type="transmembrane region" description="Helical" evidence="9">
    <location>
        <begin position="90"/>
        <end position="111"/>
    </location>
</feature>
<accession>A0A8J3VWB6</accession>
<evidence type="ECO:0000256" key="1">
    <source>
        <dbReference type="ARBA" id="ARBA00000085"/>
    </source>
</evidence>
<evidence type="ECO:0000256" key="6">
    <source>
        <dbReference type="ARBA" id="ARBA00022777"/>
    </source>
</evidence>
<dbReference type="EC" id="2.7.13.3" evidence="2"/>
<evidence type="ECO:0000313" key="12">
    <source>
        <dbReference type="Proteomes" id="UP000642748"/>
    </source>
</evidence>
<evidence type="ECO:0000256" key="3">
    <source>
        <dbReference type="ARBA" id="ARBA00022553"/>
    </source>
</evidence>
<feature type="transmembrane region" description="Helical" evidence="9">
    <location>
        <begin position="20"/>
        <end position="37"/>
    </location>
</feature>
<feature type="domain" description="Histidine kinase/HSP90-like ATPase" evidence="10">
    <location>
        <begin position="266"/>
        <end position="356"/>
    </location>
</feature>
<dbReference type="InterPro" id="IPR011712">
    <property type="entry name" value="Sig_transdc_His_kin_sub3_dim/P"/>
</dbReference>
<dbReference type="GO" id="GO:0016020">
    <property type="term" value="C:membrane"/>
    <property type="evidence" value="ECO:0007669"/>
    <property type="project" value="InterPro"/>
</dbReference>
<dbReference type="GO" id="GO:0000155">
    <property type="term" value="F:phosphorelay sensor kinase activity"/>
    <property type="evidence" value="ECO:0007669"/>
    <property type="project" value="InterPro"/>
</dbReference>
<comment type="caution">
    <text evidence="11">The sequence shown here is derived from an EMBL/GenBank/DDBJ whole genome shotgun (WGS) entry which is preliminary data.</text>
</comment>
<evidence type="ECO:0000259" key="10">
    <source>
        <dbReference type="SMART" id="SM00387"/>
    </source>
</evidence>
<dbReference type="GO" id="GO:0005524">
    <property type="term" value="F:ATP binding"/>
    <property type="evidence" value="ECO:0007669"/>
    <property type="project" value="UniProtKB-KW"/>
</dbReference>
<evidence type="ECO:0000256" key="7">
    <source>
        <dbReference type="ARBA" id="ARBA00022840"/>
    </source>
</evidence>
<dbReference type="SUPFAM" id="SSF55874">
    <property type="entry name" value="ATPase domain of HSP90 chaperone/DNA topoisomerase II/histidine kinase"/>
    <property type="match status" value="1"/>
</dbReference>
<evidence type="ECO:0000313" key="11">
    <source>
        <dbReference type="EMBL" id="GIH20578.1"/>
    </source>
</evidence>
<evidence type="ECO:0000256" key="5">
    <source>
        <dbReference type="ARBA" id="ARBA00022741"/>
    </source>
</evidence>
<dbReference type="PANTHER" id="PTHR24421">
    <property type="entry name" value="NITRATE/NITRITE SENSOR PROTEIN NARX-RELATED"/>
    <property type="match status" value="1"/>
</dbReference>
<reference evidence="11" key="1">
    <citation type="submission" date="2021-01" db="EMBL/GenBank/DDBJ databases">
        <title>Whole genome shotgun sequence of Rugosimonospora africana NBRC 104875.</title>
        <authorList>
            <person name="Komaki H."/>
            <person name="Tamura T."/>
        </authorList>
    </citation>
    <scope>NUCLEOTIDE SEQUENCE</scope>
    <source>
        <strain evidence="11">NBRC 104875</strain>
    </source>
</reference>
<sequence>MGYPVLLILGALAPSNHQEPAAILILAALSFLPYPLLRRHPIPAFVLMLLGWSTVIPMRPHFAGPLGILGIVVVDCSVGRVAASARRAVSVAIAALATIVELLLTSFYVSGPGPVNLIAPIVLAIGVCWLIGDLWRVGRERAEDIRVRATAKAVTDERLRIARELHDLVAHSIGVIAIQAGVGARVIDTQPAEARNALATIEATSRETLAGLRRTLTALRRAEHESAPLEATTGLGDLDRLVATTAAAGVRVDVRWLGDRRPLPPEVDLAAYRIVQESLTNVVRHAGTDHCQVLVEYAPAEIRIEVTDDGRGGPVSGAGYGLAGMRERADLLDGELSFGPRAEGGFQVSVRLPLPEPLSPEPGR</sequence>
<evidence type="ECO:0000256" key="4">
    <source>
        <dbReference type="ARBA" id="ARBA00022679"/>
    </source>
</evidence>
<name>A0A8J3VWB6_9ACTN</name>
<gene>
    <name evidence="11" type="ORF">Raf01_87500</name>
</gene>
<keyword evidence="4" id="KW-0808">Transferase</keyword>
<dbReference type="SMART" id="SM00387">
    <property type="entry name" value="HATPase_c"/>
    <property type="match status" value="1"/>
</dbReference>
<proteinExistence type="predicted"/>
<feature type="transmembrane region" description="Helical" evidence="9">
    <location>
        <begin position="66"/>
        <end position="83"/>
    </location>
</feature>
<feature type="transmembrane region" description="Helical" evidence="9">
    <location>
        <begin position="117"/>
        <end position="138"/>
    </location>
</feature>
<keyword evidence="3" id="KW-0597">Phosphoprotein</keyword>
<keyword evidence="8" id="KW-0902">Two-component regulatory system</keyword>
<keyword evidence="7" id="KW-0067">ATP-binding</keyword>
<dbReference type="InterPro" id="IPR050482">
    <property type="entry name" value="Sensor_HK_TwoCompSys"/>
</dbReference>
<dbReference type="Proteomes" id="UP000642748">
    <property type="component" value="Unassembled WGS sequence"/>
</dbReference>
<keyword evidence="12" id="KW-1185">Reference proteome</keyword>
<dbReference type="Gene3D" id="3.30.565.10">
    <property type="entry name" value="Histidine kinase-like ATPase, C-terminal domain"/>
    <property type="match status" value="1"/>
</dbReference>
<dbReference type="Pfam" id="PF07730">
    <property type="entry name" value="HisKA_3"/>
    <property type="match status" value="1"/>
</dbReference>
<feature type="transmembrane region" description="Helical" evidence="9">
    <location>
        <begin position="44"/>
        <end position="60"/>
    </location>
</feature>